<evidence type="ECO:0000256" key="2">
    <source>
        <dbReference type="ARBA" id="ARBA00023002"/>
    </source>
</evidence>
<comment type="caution">
    <text evidence="4">The sequence shown here is derived from an EMBL/GenBank/DDBJ whole genome shotgun (WGS) entry which is preliminary data.</text>
</comment>
<dbReference type="Proteomes" id="UP001152302">
    <property type="component" value="Unassembled WGS sequence"/>
</dbReference>
<sequence length="384" mass="43744">MKRKYEPLFQAFQLTEYIELKNRFVLAPLTHLSSNEDGSISEEELIYIENKSKDVGMAITAAVYTSFNGIAVANQASIAEDKFIDGLKKQAAVMKKHDAKAILQLQHAGGLGYSELLPNKQPLGPSNIQREGYSQPKSLEHDEILEIIKDFGKATRRAIQAGFDGVEIHGANHYLIHQFCSPYYNRRNDKWSDLSSFALKIIKEVLKVKSEENKAFIVGYRFSPEEPERGGIKMEDTYKLLQKIIKTDLDYLHASTMHVTSNVKEGNFKGQNKLELLRKWIPLEMPLIGVGSMYSPDQAVEVLNQDVPLIALGRPLLIDSNYIQKIIEGKEDTIEKALEYNRIDKHGLTQIFYEDALKSDWMPTRDKYKSQISGGEEDKHKEYK</sequence>
<gene>
    <name evidence="4" type="ORF">M4L21_15130</name>
</gene>
<keyword evidence="2" id="KW-0560">Oxidoreductase</keyword>
<dbReference type="Gene3D" id="3.20.20.70">
    <property type="entry name" value="Aldolase class I"/>
    <property type="match status" value="1"/>
</dbReference>
<evidence type="ECO:0000313" key="4">
    <source>
        <dbReference type="EMBL" id="MDG0860632.1"/>
    </source>
</evidence>
<dbReference type="Pfam" id="PF00724">
    <property type="entry name" value="Oxidored_FMN"/>
    <property type="match status" value="1"/>
</dbReference>
<organism evidence="4 5">
    <name type="scientific">Staphylococcus equorum</name>
    <dbReference type="NCBI Taxonomy" id="246432"/>
    <lineage>
        <taxon>Bacteria</taxon>
        <taxon>Bacillati</taxon>
        <taxon>Bacillota</taxon>
        <taxon>Bacilli</taxon>
        <taxon>Bacillales</taxon>
        <taxon>Staphylococcaceae</taxon>
        <taxon>Staphylococcus</taxon>
    </lineage>
</organism>
<evidence type="ECO:0000256" key="1">
    <source>
        <dbReference type="ARBA" id="ARBA00022630"/>
    </source>
</evidence>
<dbReference type="GO" id="GO:0016491">
    <property type="term" value="F:oxidoreductase activity"/>
    <property type="evidence" value="ECO:0007669"/>
    <property type="project" value="UniProtKB-KW"/>
</dbReference>
<dbReference type="InterPro" id="IPR051799">
    <property type="entry name" value="NADH_flavin_oxidoreductase"/>
</dbReference>
<keyword evidence="1" id="KW-0285">Flavoprotein</keyword>
<evidence type="ECO:0000313" key="5">
    <source>
        <dbReference type="Proteomes" id="UP001152302"/>
    </source>
</evidence>
<dbReference type="AlphaFoldDB" id="A0A9X4LBW3"/>
<dbReference type="InterPro" id="IPR001155">
    <property type="entry name" value="OxRdtase_FMN_N"/>
</dbReference>
<dbReference type="PANTHER" id="PTHR43656">
    <property type="entry name" value="BINDING OXIDOREDUCTASE, PUTATIVE (AFU_ORTHOLOGUE AFUA_2G08260)-RELATED"/>
    <property type="match status" value="1"/>
</dbReference>
<dbReference type="InterPro" id="IPR013785">
    <property type="entry name" value="Aldolase_TIM"/>
</dbReference>
<feature type="domain" description="NADH:flavin oxidoreductase/NADH oxidase N-terminal" evidence="3">
    <location>
        <begin position="8"/>
        <end position="332"/>
    </location>
</feature>
<dbReference type="GO" id="GO:0010181">
    <property type="term" value="F:FMN binding"/>
    <property type="evidence" value="ECO:0007669"/>
    <property type="project" value="InterPro"/>
</dbReference>
<proteinExistence type="predicted"/>
<accession>A0A9X4LBW3</accession>
<protein>
    <submittedName>
        <fullName evidence="4">NADH-dependent flavin oxidoreductase</fullName>
    </submittedName>
</protein>
<dbReference type="SUPFAM" id="SSF51395">
    <property type="entry name" value="FMN-linked oxidoreductases"/>
    <property type="match status" value="1"/>
</dbReference>
<dbReference type="RefSeq" id="WP_277595929.1">
    <property type="nucleotide sequence ID" value="NZ_JAMBPX010000015.1"/>
</dbReference>
<reference evidence="4" key="1">
    <citation type="submission" date="2022-05" db="EMBL/GenBank/DDBJ databases">
        <title>Comparative genomics of Staphylococcus equorum isolates.</title>
        <authorList>
            <person name="Luelf R.H."/>
        </authorList>
    </citation>
    <scope>NUCLEOTIDE SEQUENCE</scope>
    <source>
        <strain evidence="4">TMW 2.2343</strain>
    </source>
</reference>
<dbReference type="PANTHER" id="PTHR43656:SF2">
    <property type="entry name" value="BINDING OXIDOREDUCTASE, PUTATIVE (AFU_ORTHOLOGUE AFUA_2G08260)-RELATED"/>
    <property type="match status" value="1"/>
</dbReference>
<evidence type="ECO:0000259" key="3">
    <source>
        <dbReference type="Pfam" id="PF00724"/>
    </source>
</evidence>
<dbReference type="EMBL" id="JAMBPX010000015">
    <property type="protein sequence ID" value="MDG0860632.1"/>
    <property type="molecule type" value="Genomic_DNA"/>
</dbReference>
<name>A0A9X4LBW3_9STAP</name>